<gene>
    <name evidence="3" type="ORF">ACFPBZ_05720</name>
</gene>
<accession>A0ABV9YI30</accession>
<evidence type="ECO:0000256" key="1">
    <source>
        <dbReference type="SAM" id="MobiDB-lite"/>
    </source>
</evidence>
<sequence>MGQDTGMQQDTAEPVTERLPSLPSATRRRPLVLALVALVLLATGAAGGWLVRGATTRPAAAPAPVTVTVQPTPLAAPPIVPAPTTRATGVPVLGTARPDSRGYGSPRPSVIDGGASSSGLVEGVRWSDWGEDRARGRGTALYVPEGSANAEGRRERAEVVAFDLGECDGRRAYRRVAWYFPQHDEAFDPARSLPVCS</sequence>
<proteinExistence type="predicted"/>
<evidence type="ECO:0000256" key="2">
    <source>
        <dbReference type="SAM" id="Phobius"/>
    </source>
</evidence>
<feature type="region of interest" description="Disordered" evidence="1">
    <location>
        <begin position="1"/>
        <end position="22"/>
    </location>
</feature>
<evidence type="ECO:0000313" key="4">
    <source>
        <dbReference type="Proteomes" id="UP001595947"/>
    </source>
</evidence>
<organism evidence="3 4">
    <name type="scientific">Actinomycetospora atypica</name>
    <dbReference type="NCBI Taxonomy" id="1290095"/>
    <lineage>
        <taxon>Bacteria</taxon>
        <taxon>Bacillati</taxon>
        <taxon>Actinomycetota</taxon>
        <taxon>Actinomycetes</taxon>
        <taxon>Pseudonocardiales</taxon>
        <taxon>Pseudonocardiaceae</taxon>
        <taxon>Actinomycetospora</taxon>
    </lineage>
</organism>
<reference evidence="4" key="1">
    <citation type="journal article" date="2019" name="Int. J. Syst. Evol. Microbiol.">
        <title>The Global Catalogue of Microorganisms (GCM) 10K type strain sequencing project: providing services to taxonomists for standard genome sequencing and annotation.</title>
        <authorList>
            <consortium name="The Broad Institute Genomics Platform"/>
            <consortium name="The Broad Institute Genome Sequencing Center for Infectious Disease"/>
            <person name="Wu L."/>
            <person name="Ma J."/>
        </authorList>
    </citation>
    <scope>NUCLEOTIDE SEQUENCE [LARGE SCALE GENOMIC DNA]</scope>
    <source>
        <strain evidence="4">CGMCC 4.7093</strain>
    </source>
</reference>
<comment type="caution">
    <text evidence="3">The sequence shown here is derived from an EMBL/GenBank/DDBJ whole genome shotgun (WGS) entry which is preliminary data.</text>
</comment>
<feature type="region of interest" description="Disordered" evidence="1">
    <location>
        <begin position="77"/>
        <end position="116"/>
    </location>
</feature>
<keyword evidence="4" id="KW-1185">Reference proteome</keyword>
<name>A0ABV9YI30_9PSEU</name>
<evidence type="ECO:0000313" key="3">
    <source>
        <dbReference type="EMBL" id="MFC5061693.1"/>
    </source>
</evidence>
<protein>
    <submittedName>
        <fullName evidence="3">Uncharacterized protein</fullName>
    </submittedName>
</protein>
<dbReference type="RefSeq" id="WP_378035043.1">
    <property type="nucleotide sequence ID" value="NZ_JBHSIV010000004.1"/>
</dbReference>
<keyword evidence="2" id="KW-1133">Transmembrane helix</keyword>
<keyword evidence="2" id="KW-0472">Membrane</keyword>
<feature type="transmembrane region" description="Helical" evidence="2">
    <location>
        <begin position="31"/>
        <end position="51"/>
    </location>
</feature>
<keyword evidence="2" id="KW-0812">Transmembrane</keyword>
<dbReference type="Proteomes" id="UP001595947">
    <property type="component" value="Unassembled WGS sequence"/>
</dbReference>
<dbReference type="EMBL" id="JBHSIV010000004">
    <property type="protein sequence ID" value="MFC5061693.1"/>
    <property type="molecule type" value="Genomic_DNA"/>
</dbReference>
<feature type="compositionally biased region" description="Polar residues" evidence="1">
    <location>
        <begin position="1"/>
        <end position="11"/>
    </location>
</feature>